<accession>A0A8S9GXI0</accession>
<keyword evidence="1" id="KW-0472">Membrane</keyword>
<dbReference type="AlphaFoldDB" id="A0A8S9GXI0"/>
<evidence type="ECO:0000313" key="3">
    <source>
        <dbReference type="Proteomes" id="UP000712281"/>
    </source>
</evidence>
<evidence type="ECO:0000313" key="2">
    <source>
        <dbReference type="EMBL" id="KAF2550259.1"/>
    </source>
</evidence>
<dbReference type="EMBL" id="QGKW02001988">
    <property type="protein sequence ID" value="KAF2550259.1"/>
    <property type="molecule type" value="Genomic_DNA"/>
</dbReference>
<keyword evidence="1" id="KW-0812">Transmembrane</keyword>
<keyword evidence="1" id="KW-1133">Transmembrane helix</keyword>
<gene>
    <name evidence="2" type="ORF">F2Q68_00035899</name>
</gene>
<proteinExistence type="predicted"/>
<dbReference type="Proteomes" id="UP000712281">
    <property type="component" value="Unassembled WGS sequence"/>
</dbReference>
<name>A0A8S9GXI0_BRACR</name>
<sequence length="134" mass="14967">MIISNCCQPLPTAKAAFAGGSRETSHTLNQRCRWRYDGGVAVCGEQNMPIVLQKFQYKEVGVLGLPMKVSVEEGALVSGAGLFSLWSFVLGVLVLAWYRERWVQVCLVLCVLCWPPLRLLSLCLVGSWQECRQF</sequence>
<comment type="caution">
    <text evidence="2">The sequence shown here is derived from an EMBL/GenBank/DDBJ whole genome shotgun (WGS) entry which is preliminary data.</text>
</comment>
<feature type="transmembrane region" description="Helical" evidence="1">
    <location>
        <begin position="75"/>
        <end position="98"/>
    </location>
</feature>
<organism evidence="2 3">
    <name type="scientific">Brassica cretica</name>
    <name type="common">Mustard</name>
    <dbReference type="NCBI Taxonomy" id="69181"/>
    <lineage>
        <taxon>Eukaryota</taxon>
        <taxon>Viridiplantae</taxon>
        <taxon>Streptophyta</taxon>
        <taxon>Embryophyta</taxon>
        <taxon>Tracheophyta</taxon>
        <taxon>Spermatophyta</taxon>
        <taxon>Magnoliopsida</taxon>
        <taxon>eudicotyledons</taxon>
        <taxon>Gunneridae</taxon>
        <taxon>Pentapetalae</taxon>
        <taxon>rosids</taxon>
        <taxon>malvids</taxon>
        <taxon>Brassicales</taxon>
        <taxon>Brassicaceae</taxon>
        <taxon>Brassiceae</taxon>
        <taxon>Brassica</taxon>
    </lineage>
</organism>
<reference evidence="2" key="1">
    <citation type="submission" date="2019-12" db="EMBL/GenBank/DDBJ databases">
        <title>Genome sequencing and annotation of Brassica cretica.</title>
        <authorList>
            <person name="Studholme D.J."/>
            <person name="Sarris P.F."/>
        </authorList>
    </citation>
    <scope>NUCLEOTIDE SEQUENCE</scope>
    <source>
        <strain evidence="2">PFS-001/15</strain>
        <tissue evidence="2">Leaf</tissue>
    </source>
</reference>
<protein>
    <submittedName>
        <fullName evidence="2">Uncharacterized protein</fullName>
    </submittedName>
</protein>
<evidence type="ECO:0000256" key="1">
    <source>
        <dbReference type="SAM" id="Phobius"/>
    </source>
</evidence>